<dbReference type="RefSeq" id="WP_131840124.1">
    <property type="nucleotide sequence ID" value="NZ_SLWB01000015.1"/>
</dbReference>
<dbReference type="OrthoDB" id="1228719at2"/>
<reference evidence="2 3" key="1">
    <citation type="submission" date="2019-03" db="EMBL/GenBank/DDBJ databases">
        <title>Genomic Encyclopedia of Archaeal and Bacterial Type Strains, Phase II (KMG-II): from individual species to whole genera.</title>
        <authorList>
            <person name="Goeker M."/>
        </authorList>
    </citation>
    <scope>NUCLEOTIDE SEQUENCE [LARGE SCALE GENOMIC DNA]</scope>
    <source>
        <strain evidence="2 3">RL-C</strain>
    </source>
</reference>
<feature type="chain" id="PRO_5020948559" description="Major capsid protein E" evidence="1">
    <location>
        <begin position="22"/>
        <end position="354"/>
    </location>
</feature>
<dbReference type="Proteomes" id="UP000294830">
    <property type="component" value="Unassembled WGS sequence"/>
</dbReference>
<keyword evidence="1" id="KW-0732">Signal</keyword>
<evidence type="ECO:0000256" key="1">
    <source>
        <dbReference type="SAM" id="SignalP"/>
    </source>
</evidence>
<name>A0A4R2E9U5_9BACT</name>
<accession>A0A4R2E9U5</accession>
<comment type="caution">
    <text evidence="2">The sequence shown here is derived from an EMBL/GenBank/DDBJ whole genome shotgun (WGS) entry which is preliminary data.</text>
</comment>
<proteinExistence type="predicted"/>
<protein>
    <recommendedName>
        <fullName evidence="4">Major capsid protein E</fullName>
    </recommendedName>
</protein>
<dbReference type="AlphaFoldDB" id="A0A4R2E9U5"/>
<keyword evidence="3" id="KW-1185">Reference proteome</keyword>
<evidence type="ECO:0008006" key="4">
    <source>
        <dbReference type="Google" id="ProtNLM"/>
    </source>
</evidence>
<sequence length="354" mass="38811">MKAFKLFASVLLSILVSTVMGGSVAVAASLPVLPTIGAFTVASFIPTGLTGGFSMATVYKEVWTGEVINALSTAENATFLDGIANYDKYVSAVGDEAQAIHLVYMGVEPDVLINNTTYPIPLQTLDQEDVVITLDKYQTKVTPVTDDELYALSYKKIQTVKDRHASAIAKSKIAKAIHALAPSGDTEKMPVILTTGADDGTGRKKLVWADLLILKRKLDALQVPAEGRRLVLNNDHLNDLLESDEKFRDQFYSANGTLYNRYGFEFYNYVNMPYYTVATKAKKSFGATPAVGDRQASVFFSLERAAKATGWTKMYYAEAATNPRTQQNEVNFRHNFIVMPTREEARGAIISASV</sequence>
<organism evidence="2 3">
    <name type="scientific">Acetobacteroides hydrogenigenes</name>
    <dbReference type="NCBI Taxonomy" id="979970"/>
    <lineage>
        <taxon>Bacteria</taxon>
        <taxon>Pseudomonadati</taxon>
        <taxon>Bacteroidota</taxon>
        <taxon>Bacteroidia</taxon>
        <taxon>Bacteroidales</taxon>
        <taxon>Rikenellaceae</taxon>
        <taxon>Acetobacteroides</taxon>
    </lineage>
</organism>
<feature type="signal peptide" evidence="1">
    <location>
        <begin position="1"/>
        <end position="21"/>
    </location>
</feature>
<gene>
    <name evidence="2" type="ORF">CLV25_11536</name>
</gene>
<evidence type="ECO:0000313" key="2">
    <source>
        <dbReference type="EMBL" id="TCN63686.1"/>
    </source>
</evidence>
<dbReference type="EMBL" id="SLWB01000015">
    <property type="protein sequence ID" value="TCN63686.1"/>
    <property type="molecule type" value="Genomic_DNA"/>
</dbReference>
<evidence type="ECO:0000313" key="3">
    <source>
        <dbReference type="Proteomes" id="UP000294830"/>
    </source>
</evidence>